<evidence type="ECO:0000259" key="4">
    <source>
        <dbReference type="PROSITE" id="PS51898"/>
    </source>
</evidence>
<name>A0ABW5S9L3_9BACL</name>
<evidence type="ECO:0000256" key="1">
    <source>
        <dbReference type="ARBA" id="ARBA00008857"/>
    </source>
</evidence>
<organism evidence="5 6">
    <name type="scientific">Sporolactobacillus shoreicorticis</name>
    <dbReference type="NCBI Taxonomy" id="1923877"/>
    <lineage>
        <taxon>Bacteria</taxon>
        <taxon>Bacillati</taxon>
        <taxon>Bacillota</taxon>
        <taxon>Bacilli</taxon>
        <taxon>Bacillales</taxon>
        <taxon>Sporolactobacillaceae</taxon>
        <taxon>Sporolactobacillus</taxon>
    </lineage>
</organism>
<dbReference type="EMBL" id="JBHUMQ010000057">
    <property type="protein sequence ID" value="MFD2696105.1"/>
    <property type="molecule type" value="Genomic_DNA"/>
</dbReference>
<evidence type="ECO:0000313" key="5">
    <source>
        <dbReference type="EMBL" id="MFD2696105.1"/>
    </source>
</evidence>
<dbReference type="Gene3D" id="1.10.150.130">
    <property type="match status" value="1"/>
</dbReference>
<evidence type="ECO:0000313" key="6">
    <source>
        <dbReference type="Proteomes" id="UP001597399"/>
    </source>
</evidence>
<dbReference type="PROSITE" id="PS51898">
    <property type="entry name" value="TYR_RECOMBINASE"/>
    <property type="match status" value="1"/>
</dbReference>
<comment type="similarity">
    <text evidence="1">Belongs to the 'phage' integrase family.</text>
</comment>
<comment type="caution">
    <text evidence="5">The sequence shown here is derived from an EMBL/GenBank/DDBJ whole genome shotgun (WGS) entry which is preliminary data.</text>
</comment>
<dbReference type="Pfam" id="PF14657">
    <property type="entry name" value="Arm-DNA-bind_4"/>
    <property type="match status" value="1"/>
</dbReference>
<dbReference type="InterPro" id="IPR002104">
    <property type="entry name" value="Integrase_catalytic"/>
</dbReference>
<reference evidence="6" key="1">
    <citation type="journal article" date="2019" name="Int. J. Syst. Evol. Microbiol.">
        <title>The Global Catalogue of Microorganisms (GCM) 10K type strain sequencing project: providing services to taxonomists for standard genome sequencing and annotation.</title>
        <authorList>
            <consortium name="The Broad Institute Genomics Platform"/>
            <consortium name="The Broad Institute Genome Sequencing Center for Infectious Disease"/>
            <person name="Wu L."/>
            <person name="Ma J."/>
        </authorList>
    </citation>
    <scope>NUCLEOTIDE SEQUENCE [LARGE SCALE GENOMIC DNA]</scope>
    <source>
        <strain evidence="6">TISTR 2466</strain>
    </source>
</reference>
<dbReference type="PANTHER" id="PTHR30349">
    <property type="entry name" value="PHAGE INTEGRASE-RELATED"/>
    <property type="match status" value="1"/>
</dbReference>
<dbReference type="InterPro" id="IPR028259">
    <property type="entry name" value="AP2-like_int_N"/>
</dbReference>
<dbReference type="SUPFAM" id="SSF56349">
    <property type="entry name" value="DNA breaking-rejoining enzymes"/>
    <property type="match status" value="1"/>
</dbReference>
<dbReference type="Gene3D" id="1.10.443.10">
    <property type="entry name" value="Intergrase catalytic core"/>
    <property type="match status" value="1"/>
</dbReference>
<sequence length="373" mass="43791">MSVNQDKKTKLWYYRLSYKKRNGKYSTKNESGFKTKKEAALAESQMAILLNKGNDITASERLFPVHMREWYEIYRKGKNSLDNDRDIDRSVRFAEEHFAGVKMKDLTRSMYQQALNEYAENHSTASVKKRHTYMRACIRDAIEDGIIFKDPTYRAQTKGKIPPKNENLKFLSEFEVKRLTRELLSDLKPRFISRYIILFGLATGARFAEILGMTWDCINFKNRTITINKTWDYQDTKDFGNTKNYWSKRTITIDDQTCKILEQLKKKQTSNIKNLVFVNTKSELVSNNAVNKCLKGLCRKLNMQEMTCHSLRHTHASLLIYRGINIKYVSKRLGHKNIVTTLQTYSHILDEMEQKESRQVDDMMSQIYKSNAK</sequence>
<evidence type="ECO:0000256" key="3">
    <source>
        <dbReference type="ARBA" id="ARBA00023172"/>
    </source>
</evidence>
<keyword evidence="2" id="KW-0238">DNA-binding</keyword>
<dbReference type="InterPro" id="IPR011010">
    <property type="entry name" value="DNA_brk_join_enz"/>
</dbReference>
<protein>
    <submittedName>
        <fullName evidence="5">Tyrosine-type recombinase/integrase</fullName>
    </submittedName>
</protein>
<gene>
    <name evidence="5" type="ORF">ACFSUE_21090</name>
</gene>
<dbReference type="InterPro" id="IPR010998">
    <property type="entry name" value="Integrase_recombinase_N"/>
</dbReference>
<keyword evidence="6" id="KW-1185">Reference proteome</keyword>
<evidence type="ECO:0000256" key="2">
    <source>
        <dbReference type="ARBA" id="ARBA00023125"/>
    </source>
</evidence>
<dbReference type="RefSeq" id="WP_253061870.1">
    <property type="nucleotide sequence ID" value="NZ_JAMXWM010000010.1"/>
</dbReference>
<dbReference type="PANTHER" id="PTHR30349:SF64">
    <property type="entry name" value="PROPHAGE INTEGRASE INTD-RELATED"/>
    <property type="match status" value="1"/>
</dbReference>
<keyword evidence="3" id="KW-0233">DNA recombination</keyword>
<dbReference type="CDD" id="cd01189">
    <property type="entry name" value="INT_ICEBs1_C_like"/>
    <property type="match status" value="1"/>
</dbReference>
<dbReference type="InterPro" id="IPR050090">
    <property type="entry name" value="Tyrosine_recombinase_XerCD"/>
</dbReference>
<dbReference type="Proteomes" id="UP001597399">
    <property type="component" value="Unassembled WGS sequence"/>
</dbReference>
<dbReference type="InterPro" id="IPR013762">
    <property type="entry name" value="Integrase-like_cat_sf"/>
</dbReference>
<accession>A0ABW5S9L3</accession>
<dbReference type="Pfam" id="PF00589">
    <property type="entry name" value="Phage_integrase"/>
    <property type="match status" value="1"/>
</dbReference>
<proteinExistence type="inferred from homology"/>
<feature type="domain" description="Tyr recombinase" evidence="4">
    <location>
        <begin position="166"/>
        <end position="359"/>
    </location>
</feature>